<proteinExistence type="predicted"/>
<accession>A0A6A8ABM1</accession>
<reference evidence="1 2" key="1">
    <citation type="submission" date="2019-11" db="EMBL/GenBank/DDBJ databases">
        <title>Genome analysis of Rhizobacterium cereale a novel genus and species isolated from maize roots in North Spain.</title>
        <authorList>
            <person name="Menendez E."/>
            <person name="Flores-Felix J.D."/>
            <person name="Ramirez-Bahena M.-H."/>
            <person name="Igual J.M."/>
            <person name="Garcia-Fraile P."/>
            <person name="Peix A."/>
            <person name="Velazquez E."/>
        </authorList>
    </citation>
    <scope>NUCLEOTIDE SEQUENCE [LARGE SCALE GENOMIC DNA]</scope>
    <source>
        <strain evidence="1 2">RZME27</strain>
    </source>
</reference>
<evidence type="ECO:0000313" key="1">
    <source>
        <dbReference type="EMBL" id="MQY46201.1"/>
    </source>
</evidence>
<dbReference type="Proteomes" id="UP000435138">
    <property type="component" value="Unassembled WGS sequence"/>
</dbReference>
<keyword evidence="2" id="KW-1185">Reference proteome</keyword>
<name>A0A6A8ABM1_9HYPH</name>
<dbReference type="AlphaFoldDB" id="A0A6A8ABM1"/>
<comment type="caution">
    <text evidence="1">The sequence shown here is derived from an EMBL/GenBank/DDBJ whole genome shotgun (WGS) entry which is preliminary data.</text>
</comment>
<organism evidence="1 2">
    <name type="scientific">Endobacterium cereale</name>
    <dbReference type="NCBI Taxonomy" id="2663029"/>
    <lineage>
        <taxon>Bacteria</taxon>
        <taxon>Pseudomonadati</taxon>
        <taxon>Pseudomonadota</taxon>
        <taxon>Alphaproteobacteria</taxon>
        <taxon>Hyphomicrobiales</taxon>
        <taxon>Rhizobiaceae</taxon>
        <taxon>Endobacterium</taxon>
    </lineage>
</organism>
<protein>
    <submittedName>
        <fullName evidence="1">Uncharacterized protein</fullName>
    </submittedName>
</protein>
<evidence type="ECO:0000313" key="2">
    <source>
        <dbReference type="Proteomes" id="UP000435138"/>
    </source>
</evidence>
<dbReference type="EMBL" id="WIXI01000039">
    <property type="protein sequence ID" value="MQY46201.1"/>
    <property type="molecule type" value="Genomic_DNA"/>
</dbReference>
<dbReference type="RefSeq" id="WP_153353696.1">
    <property type="nucleotide sequence ID" value="NZ_WIXI01000039.1"/>
</dbReference>
<gene>
    <name evidence="1" type="ORF">GAO09_09075</name>
</gene>
<sequence length="57" mass="6381">MQNDTLLQLTVPIAHAFWKMQEPQSTFEFFVVVEHVSLIGGLTIATCLRATSKFVVS</sequence>